<gene>
    <name evidence="5" type="ORF">SAY89_02770</name>
</gene>
<dbReference type="PROSITE" id="PS01124">
    <property type="entry name" value="HTH_ARAC_FAMILY_2"/>
    <property type="match status" value="1"/>
</dbReference>
<keyword evidence="2" id="KW-0238">DNA-binding</keyword>
<evidence type="ECO:0000259" key="4">
    <source>
        <dbReference type="PROSITE" id="PS01124"/>
    </source>
</evidence>
<reference evidence="5" key="1">
    <citation type="submission" date="2023-11" db="EMBL/GenBank/DDBJ databases">
        <title>Genome sequence of Cyanobacterium aponinum BCRC AL20115.</title>
        <authorList>
            <person name="Chang H.-Y."/>
            <person name="Lin K.-M."/>
            <person name="Hsueh H.-T."/>
            <person name="Chu H.-A."/>
            <person name="Kuo C.-H."/>
        </authorList>
    </citation>
    <scope>NUCLEOTIDE SEQUENCE</scope>
    <source>
        <strain evidence="5">AL20115</strain>
    </source>
</reference>
<dbReference type="RefSeq" id="WP_015219834.1">
    <property type="nucleotide sequence ID" value="NZ_CP138348.1"/>
</dbReference>
<name>A0AAF1C5Y0_9CHRO</name>
<evidence type="ECO:0000256" key="1">
    <source>
        <dbReference type="ARBA" id="ARBA00023015"/>
    </source>
</evidence>
<dbReference type="SUPFAM" id="SSF46689">
    <property type="entry name" value="Homeodomain-like"/>
    <property type="match status" value="2"/>
</dbReference>
<evidence type="ECO:0000256" key="3">
    <source>
        <dbReference type="ARBA" id="ARBA00023163"/>
    </source>
</evidence>
<evidence type="ECO:0000313" key="5">
    <source>
        <dbReference type="EMBL" id="WPF89215.1"/>
    </source>
</evidence>
<dbReference type="GO" id="GO:0003700">
    <property type="term" value="F:DNA-binding transcription factor activity"/>
    <property type="evidence" value="ECO:0007669"/>
    <property type="project" value="InterPro"/>
</dbReference>
<dbReference type="InterPro" id="IPR018060">
    <property type="entry name" value="HTH_AraC"/>
</dbReference>
<dbReference type="PANTHER" id="PTHR47893">
    <property type="entry name" value="REGULATORY PROTEIN PCHR"/>
    <property type="match status" value="1"/>
</dbReference>
<dbReference type="Pfam" id="PF12833">
    <property type="entry name" value="HTH_18"/>
    <property type="match status" value="1"/>
</dbReference>
<protein>
    <submittedName>
        <fullName evidence="5">AraC family transcriptional regulator</fullName>
    </submittedName>
</protein>
<proteinExistence type="predicted"/>
<evidence type="ECO:0000256" key="2">
    <source>
        <dbReference type="ARBA" id="ARBA00023125"/>
    </source>
</evidence>
<dbReference type="AlphaFoldDB" id="A0AAF1C5Y0"/>
<dbReference type="InterPro" id="IPR020449">
    <property type="entry name" value="Tscrpt_reg_AraC-type_HTH"/>
</dbReference>
<keyword evidence="1" id="KW-0805">Transcription regulation</keyword>
<accession>A0AAF1C5Y0</accession>
<organism evidence="5">
    <name type="scientific">Cyanobacterium aponinum AL20115</name>
    <dbReference type="NCBI Taxonomy" id="3090662"/>
    <lineage>
        <taxon>Bacteria</taxon>
        <taxon>Bacillati</taxon>
        <taxon>Cyanobacteriota</taxon>
        <taxon>Cyanophyceae</taxon>
        <taxon>Oscillatoriophycideae</taxon>
        <taxon>Chroococcales</taxon>
        <taxon>Geminocystaceae</taxon>
        <taxon>Cyanobacterium</taxon>
    </lineage>
</organism>
<sequence>MTINLSSLDFWDLLENYTLAENPQSFNDENTEITMLYPPLLGEGYKQHIWLNSGIKLTIHSYQLNQDLIIDNSNEETDCIEFAFKLKSDCQINNHYFNFNKYSYIIGKHRQGAIVKYQGNSVNKGVDIHLDMNKFSDFLENSYEQNFPPCLKSILSQEQKNFSLSYPLKFSSAIELVIKQIINCPYQGLIKNIYLEGKSLELIALYFDLLTKCDRPYFSQTSSFNSSDVEAIYQAKEIIEKNFDNPPTLSDLAQQVRLSNRKLEQGFHQVFNTTVFGYLRQYRLKIAGELLREKKTNISLISSLVGYSSHSAFTKAFQKQFGVTPKIYQLLS</sequence>
<dbReference type="Gene3D" id="1.10.10.60">
    <property type="entry name" value="Homeodomain-like"/>
    <property type="match status" value="1"/>
</dbReference>
<dbReference type="PANTHER" id="PTHR47893:SF1">
    <property type="entry name" value="REGULATORY PROTEIN PCHR"/>
    <property type="match status" value="1"/>
</dbReference>
<dbReference type="GO" id="GO:0043565">
    <property type="term" value="F:sequence-specific DNA binding"/>
    <property type="evidence" value="ECO:0007669"/>
    <property type="project" value="InterPro"/>
</dbReference>
<dbReference type="InterPro" id="IPR009057">
    <property type="entry name" value="Homeodomain-like_sf"/>
</dbReference>
<dbReference type="EMBL" id="CP138348">
    <property type="protein sequence ID" value="WPF89215.1"/>
    <property type="molecule type" value="Genomic_DNA"/>
</dbReference>
<feature type="domain" description="HTH araC/xylS-type" evidence="4">
    <location>
        <begin position="233"/>
        <end position="331"/>
    </location>
</feature>
<dbReference type="InterPro" id="IPR053142">
    <property type="entry name" value="PchR_regulatory_protein"/>
</dbReference>
<keyword evidence="3" id="KW-0804">Transcription</keyword>
<dbReference type="PRINTS" id="PR00032">
    <property type="entry name" value="HTHARAC"/>
</dbReference>
<dbReference type="SMART" id="SM00342">
    <property type="entry name" value="HTH_ARAC"/>
    <property type="match status" value="1"/>
</dbReference>